<comment type="caution">
    <text evidence="14">The sequence shown here is derived from an EMBL/GenBank/DDBJ whole genome shotgun (WGS) entry which is preliminary data.</text>
</comment>
<keyword evidence="9 11" id="KW-0030">Aminoacyl-tRNA synthetase</keyword>
<dbReference type="FunFam" id="3.30.930.10:FF:000005">
    <property type="entry name" value="Histidine--tRNA ligase"/>
    <property type="match status" value="1"/>
</dbReference>
<dbReference type="GO" id="GO:0005524">
    <property type="term" value="F:ATP binding"/>
    <property type="evidence" value="ECO:0007669"/>
    <property type="project" value="UniProtKB-UniRule"/>
</dbReference>
<evidence type="ECO:0000259" key="13">
    <source>
        <dbReference type="PROSITE" id="PS50862"/>
    </source>
</evidence>
<proteinExistence type="inferred from homology"/>
<dbReference type="GO" id="GO:0004821">
    <property type="term" value="F:histidine-tRNA ligase activity"/>
    <property type="evidence" value="ECO:0007669"/>
    <property type="project" value="UniProtKB-UniRule"/>
</dbReference>
<evidence type="ECO:0000256" key="12">
    <source>
        <dbReference type="PIRSR" id="PIRSR001549-1"/>
    </source>
</evidence>
<dbReference type="PANTHER" id="PTHR43707:SF1">
    <property type="entry name" value="HISTIDINE--TRNA LIGASE, MITOCHONDRIAL-RELATED"/>
    <property type="match status" value="1"/>
</dbReference>
<dbReference type="PROSITE" id="PS50862">
    <property type="entry name" value="AA_TRNA_LIGASE_II"/>
    <property type="match status" value="1"/>
</dbReference>
<dbReference type="InterPro" id="IPR041715">
    <property type="entry name" value="HisRS-like_core"/>
</dbReference>
<keyword evidence="6 11" id="KW-0547">Nucleotide-binding</keyword>
<dbReference type="PIRSF" id="PIRSF001549">
    <property type="entry name" value="His-tRNA_synth"/>
    <property type="match status" value="1"/>
</dbReference>
<evidence type="ECO:0000256" key="5">
    <source>
        <dbReference type="ARBA" id="ARBA00022598"/>
    </source>
</evidence>
<dbReference type="EC" id="6.1.1.21" evidence="11"/>
<feature type="binding site" evidence="12">
    <location>
        <position position="125"/>
    </location>
    <ligand>
        <name>L-histidine</name>
        <dbReference type="ChEBI" id="CHEBI:57595"/>
    </ligand>
</feature>
<feature type="binding site" evidence="12">
    <location>
        <begin position="261"/>
        <end position="262"/>
    </location>
    <ligand>
        <name>L-histidine</name>
        <dbReference type="ChEBI" id="CHEBI:57595"/>
    </ligand>
</feature>
<evidence type="ECO:0000256" key="7">
    <source>
        <dbReference type="ARBA" id="ARBA00022840"/>
    </source>
</evidence>
<keyword evidence="4 11" id="KW-0963">Cytoplasm</keyword>
<dbReference type="InterPro" id="IPR036621">
    <property type="entry name" value="Anticodon-bd_dom_sf"/>
</dbReference>
<dbReference type="InterPro" id="IPR045864">
    <property type="entry name" value="aa-tRNA-synth_II/BPL/LPL"/>
</dbReference>
<dbReference type="PANTHER" id="PTHR43707">
    <property type="entry name" value="HISTIDYL-TRNA SYNTHETASE"/>
    <property type="match status" value="1"/>
</dbReference>
<keyword evidence="5 11" id="KW-0436">Ligase</keyword>
<gene>
    <name evidence="11" type="primary">hisS</name>
    <name evidence="14" type="ORF">ENF32_00505</name>
</gene>
<dbReference type="NCBIfam" id="TIGR00442">
    <property type="entry name" value="hisS"/>
    <property type="match status" value="1"/>
</dbReference>
<evidence type="ECO:0000256" key="6">
    <source>
        <dbReference type="ARBA" id="ARBA00022741"/>
    </source>
</evidence>
<dbReference type="InterPro" id="IPR015807">
    <property type="entry name" value="His-tRNA-ligase"/>
</dbReference>
<dbReference type="InterPro" id="IPR004154">
    <property type="entry name" value="Anticodon-bd"/>
</dbReference>
<evidence type="ECO:0000256" key="1">
    <source>
        <dbReference type="ARBA" id="ARBA00004496"/>
    </source>
</evidence>
<dbReference type="SUPFAM" id="SSF55681">
    <property type="entry name" value="Class II aaRS and biotin synthetases"/>
    <property type="match status" value="1"/>
</dbReference>
<comment type="subunit">
    <text evidence="3 11">Homodimer.</text>
</comment>
<dbReference type="CDD" id="cd00859">
    <property type="entry name" value="HisRS_anticodon"/>
    <property type="match status" value="1"/>
</dbReference>
<feature type="domain" description="Aminoacyl-transfer RNA synthetases class-II family profile" evidence="13">
    <location>
        <begin position="1"/>
        <end position="325"/>
    </location>
</feature>
<protein>
    <recommendedName>
        <fullName evidence="11">Histidine--tRNA ligase</fullName>
        <ecNumber evidence="11">6.1.1.21</ecNumber>
    </recommendedName>
    <alternativeName>
        <fullName evidence="11">Histidyl-tRNA synthetase</fullName>
        <shortName evidence="11">HisRS</shortName>
    </alternativeName>
</protein>
<comment type="subcellular location">
    <subcellularLocation>
        <location evidence="1 11">Cytoplasm</location>
    </subcellularLocation>
</comment>
<keyword evidence="8 11" id="KW-0648">Protein biosynthesis</keyword>
<sequence length="423" mass="48512">MIKAVKGFRDILPQEIPLWRRVEEEARNLFEAFGYSELRIPILEKTELFKRSLGDTSDIVEKEMYTFQDKGGDSVTMRPEATASMARAYLEHALYHSDPVGKYFFFGPMFRHERPQAGRLRQFHQLDVEAFGYLSPSLDAEVICLLDTLYRRLNIRDLTTLEINSLGCRECRPRFREALLEFLDGVKDALCPDCQRRRERNPLRVLDCKEESCQEVLQDAPDISRHLCQDCQEYHGQTLAYLDSLGVEYTINPRLVRGLDYYTRTVFELTTTHLGAQNAVAAGGRYDDLLKQIGGKDIPSIGFAVGVERTVMLLEKRRDLPQGTPFHCYLALLGRKATKEGFNLAQKLREKGIRLEMNHQPKSLKAQLRRADKIKVPLVIILGEEELAKGTLIVRNMAKGEQEERPLEDLEGLVGYIKKEVES</sequence>
<reference evidence="14" key="1">
    <citation type="journal article" date="2020" name="mSystems">
        <title>Genome- and Community-Level Interaction Insights into Carbon Utilization and Element Cycling Functions of Hydrothermarchaeota in Hydrothermal Sediment.</title>
        <authorList>
            <person name="Zhou Z."/>
            <person name="Liu Y."/>
            <person name="Xu W."/>
            <person name="Pan J."/>
            <person name="Luo Z.H."/>
            <person name="Li M."/>
        </authorList>
    </citation>
    <scope>NUCLEOTIDE SEQUENCE [LARGE SCALE GENOMIC DNA]</scope>
    <source>
        <strain evidence="14">HyVt-115</strain>
    </source>
</reference>
<dbReference type="GO" id="GO:0006427">
    <property type="term" value="P:histidyl-tRNA aminoacylation"/>
    <property type="evidence" value="ECO:0007669"/>
    <property type="project" value="UniProtKB-UniRule"/>
</dbReference>
<feature type="binding site" evidence="12">
    <location>
        <position position="111"/>
    </location>
    <ligand>
        <name>L-histidine</name>
        <dbReference type="ChEBI" id="CHEBI:57595"/>
    </ligand>
</feature>
<dbReference type="Gene3D" id="3.30.930.10">
    <property type="entry name" value="Bira Bifunctional Protein, Domain 2"/>
    <property type="match status" value="1"/>
</dbReference>
<comment type="catalytic activity">
    <reaction evidence="10 11">
        <text>tRNA(His) + L-histidine + ATP = L-histidyl-tRNA(His) + AMP + diphosphate + H(+)</text>
        <dbReference type="Rhea" id="RHEA:17313"/>
        <dbReference type="Rhea" id="RHEA-COMP:9665"/>
        <dbReference type="Rhea" id="RHEA-COMP:9689"/>
        <dbReference type="ChEBI" id="CHEBI:15378"/>
        <dbReference type="ChEBI" id="CHEBI:30616"/>
        <dbReference type="ChEBI" id="CHEBI:33019"/>
        <dbReference type="ChEBI" id="CHEBI:57595"/>
        <dbReference type="ChEBI" id="CHEBI:78442"/>
        <dbReference type="ChEBI" id="CHEBI:78527"/>
        <dbReference type="ChEBI" id="CHEBI:456215"/>
        <dbReference type="EC" id="6.1.1.21"/>
    </reaction>
</comment>
<evidence type="ECO:0000256" key="2">
    <source>
        <dbReference type="ARBA" id="ARBA00008226"/>
    </source>
</evidence>
<dbReference type="Pfam" id="PF03129">
    <property type="entry name" value="HGTP_anticodon"/>
    <property type="match status" value="1"/>
</dbReference>
<dbReference type="InterPro" id="IPR004516">
    <property type="entry name" value="HisRS/HisZ"/>
</dbReference>
<dbReference type="GO" id="GO:0005737">
    <property type="term" value="C:cytoplasm"/>
    <property type="evidence" value="ECO:0007669"/>
    <property type="project" value="UniProtKB-SubCell"/>
</dbReference>
<evidence type="ECO:0000313" key="14">
    <source>
        <dbReference type="EMBL" id="HDD52538.1"/>
    </source>
</evidence>
<evidence type="ECO:0000256" key="11">
    <source>
        <dbReference type="HAMAP-Rule" id="MF_00127"/>
    </source>
</evidence>
<dbReference type="AlphaFoldDB" id="A0A7C0YA86"/>
<feature type="binding site" evidence="12">
    <location>
        <position position="257"/>
    </location>
    <ligand>
        <name>L-histidine</name>
        <dbReference type="ChEBI" id="CHEBI:57595"/>
    </ligand>
</feature>
<dbReference type="InterPro" id="IPR006195">
    <property type="entry name" value="aa-tRNA-synth_II"/>
</dbReference>
<dbReference type="CDD" id="cd00773">
    <property type="entry name" value="HisRS-like_core"/>
    <property type="match status" value="1"/>
</dbReference>
<evidence type="ECO:0000256" key="4">
    <source>
        <dbReference type="ARBA" id="ARBA00022490"/>
    </source>
</evidence>
<accession>A0A7C0YA86</accession>
<dbReference type="HAMAP" id="MF_00127">
    <property type="entry name" value="His_tRNA_synth"/>
    <property type="match status" value="1"/>
</dbReference>
<feature type="binding site" evidence="12">
    <location>
        <position position="129"/>
    </location>
    <ligand>
        <name>L-histidine</name>
        <dbReference type="ChEBI" id="CHEBI:57595"/>
    </ligand>
</feature>
<evidence type="ECO:0000256" key="9">
    <source>
        <dbReference type="ARBA" id="ARBA00023146"/>
    </source>
</evidence>
<evidence type="ECO:0000256" key="8">
    <source>
        <dbReference type="ARBA" id="ARBA00022917"/>
    </source>
</evidence>
<keyword evidence="7 11" id="KW-0067">ATP-binding</keyword>
<evidence type="ECO:0000256" key="3">
    <source>
        <dbReference type="ARBA" id="ARBA00011738"/>
    </source>
</evidence>
<organism evidence="14">
    <name type="scientific">Thermosulfidibacter takaii</name>
    <dbReference type="NCBI Taxonomy" id="412593"/>
    <lineage>
        <taxon>Bacteria</taxon>
        <taxon>Pseudomonadati</taxon>
        <taxon>Thermosulfidibacterota</taxon>
        <taxon>Thermosulfidibacteria</taxon>
        <taxon>Thermosulfidibacterales</taxon>
        <taxon>Thermosulfidibacteraceae</taxon>
    </lineage>
</organism>
<evidence type="ECO:0000256" key="10">
    <source>
        <dbReference type="ARBA" id="ARBA00047639"/>
    </source>
</evidence>
<dbReference type="Proteomes" id="UP000885690">
    <property type="component" value="Unassembled WGS sequence"/>
</dbReference>
<dbReference type="Pfam" id="PF13393">
    <property type="entry name" value="tRNA-synt_His"/>
    <property type="match status" value="1"/>
</dbReference>
<feature type="binding site" evidence="12">
    <location>
        <begin position="80"/>
        <end position="82"/>
    </location>
    <ligand>
        <name>L-histidine</name>
        <dbReference type="ChEBI" id="CHEBI:57595"/>
    </ligand>
</feature>
<dbReference type="EMBL" id="DQWS01000020">
    <property type="protein sequence ID" value="HDD52538.1"/>
    <property type="molecule type" value="Genomic_DNA"/>
</dbReference>
<dbReference type="Gene3D" id="3.40.50.800">
    <property type="entry name" value="Anticodon-binding domain"/>
    <property type="match status" value="1"/>
</dbReference>
<dbReference type="SUPFAM" id="SSF52954">
    <property type="entry name" value="Class II aaRS ABD-related"/>
    <property type="match status" value="1"/>
</dbReference>
<name>A0A7C0YA86_9BACT</name>
<dbReference type="InterPro" id="IPR033656">
    <property type="entry name" value="HisRS_anticodon"/>
</dbReference>
<comment type="similarity">
    <text evidence="2 11">Belongs to the class-II aminoacyl-tRNA synthetase family.</text>
</comment>